<dbReference type="GO" id="GO:0000160">
    <property type="term" value="P:phosphorelay signal transduction system"/>
    <property type="evidence" value="ECO:0007669"/>
    <property type="project" value="InterPro"/>
</dbReference>
<keyword evidence="5" id="KW-1185">Reference proteome</keyword>
<evidence type="ECO:0000313" key="5">
    <source>
        <dbReference type="Proteomes" id="UP000092321"/>
    </source>
</evidence>
<dbReference type="Gene3D" id="3.40.50.2300">
    <property type="match status" value="1"/>
</dbReference>
<protein>
    <recommendedName>
        <fullName evidence="3">Response regulatory domain-containing protein</fullName>
    </recommendedName>
</protein>
<reference evidence="5" key="1">
    <citation type="journal article" date="2016" name="Proc. Natl. Acad. Sci. U.S.A.">
        <title>Comparative genomics of biotechnologically important yeasts.</title>
        <authorList>
            <person name="Riley R."/>
            <person name="Haridas S."/>
            <person name="Wolfe K.H."/>
            <person name="Lopes M.R."/>
            <person name="Hittinger C.T."/>
            <person name="Goeker M."/>
            <person name="Salamov A.A."/>
            <person name="Wisecaver J.H."/>
            <person name="Long T.M."/>
            <person name="Calvey C.H."/>
            <person name="Aerts A.L."/>
            <person name="Barry K.W."/>
            <person name="Choi C."/>
            <person name="Clum A."/>
            <person name="Coughlan A.Y."/>
            <person name="Deshpande S."/>
            <person name="Douglass A.P."/>
            <person name="Hanson S.J."/>
            <person name="Klenk H.-P."/>
            <person name="LaButti K.M."/>
            <person name="Lapidus A."/>
            <person name="Lindquist E.A."/>
            <person name="Lipzen A.M."/>
            <person name="Meier-Kolthoff J.P."/>
            <person name="Ohm R.A."/>
            <person name="Otillar R.P."/>
            <person name="Pangilinan J.L."/>
            <person name="Peng Y."/>
            <person name="Rokas A."/>
            <person name="Rosa C.A."/>
            <person name="Scheuner C."/>
            <person name="Sibirny A.A."/>
            <person name="Slot J.C."/>
            <person name="Stielow J.B."/>
            <person name="Sun H."/>
            <person name="Kurtzman C.P."/>
            <person name="Blackwell M."/>
            <person name="Grigoriev I.V."/>
            <person name="Jeffries T.W."/>
        </authorList>
    </citation>
    <scope>NUCLEOTIDE SEQUENCE [LARGE SCALE GENOMIC DNA]</scope>
    <source>
        <strain evidence="5">NRRL Y-1626</strain>
    </source>
</reference>
<dbReference type="SUPFAM" id="SSF52172">
    <property type="entry name" value="CheY-like"/>
    <property type="match status" value="1"/>
</dbReference>
<dbReference type="Proteomes" id="UP000092321">
    <property type="component" value="Unassembled WGS sequence"/>
</dbReference>
<evidence type="ECO:0000256" key="2">
    <source>
        <dbReference type="SAM" id="MobiDB-lite"/>
    </source>
</evidence>
<feature type="compositionally biased region" description="Low complexity" evidence="2">
    <location>
        <begin position="176"/>
        <end position="185"/>
    </location>
</feature>
<evidence type="ECO:0000259" key="3">
    <source>
        <dbReference type="PROSITE" id="PS50110"/>
    </source>
</evidence>
<dbReference type="InterPro" id="IPR001789">
    <property type="entry name" value="Sig_transdc_resp-reg_receiver"/>
</dbReference>
<evidence type="ECO:0000256" key="1">
    <source>
        <dbReference type="PROSITE-ProRule" id="PRU00169"/>
    </source>
</evidence>
<accession>A0A1B7TEG3</accession>
<comment type="caution">
    <text evidence="1">Lacks conserved residue(s) required for the propagation of feature annotation.</text>
</comment>
<organism evidence="4 5">
    <name type="scientific">Hanseniaspora valbyensis NRRL Y-1626</name>
    <dbReference type="NCBI Taxonomy" id="766949"/>
    <lineage>
        <taxon>Eukaryota</taxon>
        <taxon>Fungi</taxon>
        <taxon>Dikarya</taxon>
        <taxon>Ascomycota</taxon>
        <taxon>Saccharomycotina</taxon>
        <taxon>Saccharomycetes</taxon>
        <taxon>Saccharomycodales</taxon>
        <taxon>Saccharomycodaceae</taxon>
        <taxon>Hanseniaspora</taxon>
    </lineage>
</organism>
<feature type="region of interest" description="Disordered" evidence="2">
    <location>
        <begin position="176"/>
        <end position="200"/>
    </location>
</feature>
<dbReference type="InterPro" id="IPR011006">
    <property type="entry name" value="CheY-like_superfamily"/>
</dbReference>
<feature type="domain" description="Response regulatory" evidence="3">
    <location>
        <begin position="213"/>
        <end position="256"/>
    </location>
</feature>
<dbReference type="GO" id="GO:0006950">
    <property type="term" value="P:response to stress"/>
    <property type="evidence" value="ECO:0007669"/>
    <property type="project" value="UniProtKB-ARBA"/>
</dbReference>
<comment type="caution">
    <text evidence="4">The sequence shown here is derived from an EMBL/GenBank/DDBJ whole genome shotgun (WGS) entry which is preliminary data.</text>
</comment>
<gene>
    <name evidence="4" type="ORF">HANVADRAFT_55983</name>
</gene>
<feature type="compositionally biased region" description="Polar residues" evidence="2">
    <location>
        <begin position="186"/>
        <end position="197"/>
    </location>
</feature>
<dbReference type="AlphaFoldDB" id="A0A1B7TEG3"/>
<dbReference type="EMBL" id="LXPE01000011">
    <property type="protein sequence ID" value="OBA27055.1"/>
    <property type="molecule type" value="Genomic_DNA"/>
</dbReference>
<dbReference type="PROSITE" id="PS50110">
    <property type="entry name" value="RESPONSE_REGULATORY"/>
    <property type="match status" value="1"/>
</dbReference>
<evidence type="ECO:0000313" key="4">
    <source>
        <dbReference type="EMBL" id="OBA27055.1"/>
    </source>
</evidence>
<sequence length="256" mass="28949">MDNCDSQEYDNISCDISTVDNISNNNNNNLVIPTINSYDELTKEGNLFVKMIPKQNENINNNNNCNITIQHFKFNNLTVDITLSQLIEFIKQKEDLSFDIDEWLFAYKINISKGNSNKTLYKILDGCCLLINDMLSNNEDNTSNIFLLPNENNKNKIKQNNGILLNPKRKLSTASLSSTSISPSANTNDNTGSKPESTPTINTINKIITPNITVLVVEDNPINCKILSKILKKHKINYKLAKNGLEAIKMYSLRRN</sequence>
<proteinExistence type="predicted"/>
<name>A0A1B7TEG3_9ASCO</name>